<accession>A0A1H4UAI8</accession>
<dbReference type="STRING" id="208445.SAMN04489727_4571"/>
<keyword evidence="4" id="KW-1185">Reference proteome</keyword>
<evidence type="ECO:0000313" key="3">
    <source>
        <dbReference type="EMBL" id="SEC65786.1"/>
    </source>
</evidence>
<dbReference type="AlphaFoldDB" id="A0A1H4UAI8"/>
<feature type="transmembrane region" description="Helical" evidence="2">
    <location>
        <begin position="74"/>
        <end position="94"/>
    </location>
</feature>
<protein>
    <recommendedName>
        <fullName evidence="5">LPXTG-motif cell wall anchor domain-containing protein</fullName>
    </recommendedName>
</protein>
<name>A0A1H4UAI8_9PSEU</name>
<keyword evidence="2" id="KW-0472">Membrane</keyword>
<keyword evidence="2" id="KW-1133">Transmembrane helix</keyword>
<dbReference type="RefSeq" id="WP_091310620.1">
    <property type="nucleotide sequence ID" value="NZ_FNSO01000004.1"/>
</dbReference>
<evidence type="ECO:0008006" key="5">
    <source>
        <dbReference type="Google" id="ProtNLM"/>
    </source>
</evidence>
<organism evidence="3 4">
    <name type="scientific">Amycolatopsis tolypomycina</name>
    <dbReference type="NCBI Taxonomy" id="208445"/>
    <lineage>
        <taxon>Bacteria</taxon>
        <taxon>Bacillati</taxon>
        <taxon>Actinomycetota</taxon>
        <taxon>Actinomycetes</taxon>
        <taxon>Pseudonocardiales</taxon>
        <taxon>Pseudonocardiaceae</taxon>
        <taxon>Amycolatopsis</taxon>
    </lineage>
</organism>
<dbReference type="EMBL" id="FNSO01000004">
    <property type="protein sequence ID" value="SEC65786.1"/>
    <property type="molecule type" value="Genomic_DNA"/>
</dbReference>
<evidence type="ECO:0000313" key="4">
    <source>
        <dbReference type="Proteomes" id="UP000199622"/>
    </source>
</evidence>
<dbReference type="Proteomes" id="UP000199622">
    <property type="component" value="Unassembled WGS sequence"/>
</dbReference>
<feature type="region of interest" description="Disordered" evidence="1">
    <location>
        <begin position="1"/>
        <end position="66"/>
    </location>
</feature>
<evidence type="ECO:0000256" key="1">
    <source>
        <dbReference type="SAM" id="MobiDB-lite"/>
    </source>
</evidence>
<feature type="compositionally biased region" description="Pro residues" evidence="1">
    <location>
        <begin position="32"/>
        <end position="50"/>
    </location>
</feature>
<keyword evidence="2" id="KW-0812">Transmembrane</keyword>
<gene>
    <name evidence="3" type="ORF">SAMN04489727_4571</name>
</gene>
<reference evidence="4" key="1">
    <citation type="submission" date="2016-10" db="EMBL/GenBank/DDBJ databases">
        <authorList>
            <person name="Varghese N."/>
            <person name="Submissions S."/>
        </authorList>
    </citation>
    <scope>NUCLEOTIDE SEQUENCE [LARGE SCALE GENOMIC DNA]</scope>
    <source>
        <strain evidence="4">DSM 44544</strain>
    </source>
</reference>
<proteinExistence type="predicted"/>
<sequence>MYTDPEFVVRDGENGLDPYPYNQHRLYVVPGPDQPDPDAAPPPGSRPAPAGPVVAKPRPGATPPAGLATTGVELTWLALGGLLTVVVGTGLLLATRRRWR</sequence>
<evidence type="ECO:0000256" key="2">
    <source>
        <dbReference type="SAM" id="Phobius"/>
    </source>
</evidence>